<keyword evidence="4 8" id="KW-0812">Transmembrane</keyword>
<keyword evidence="2 8" id="KW-0813">Transport</keyword>
<evidence type="ECO:0000256" key="8">
    <source>
        <dbReference type="PROSITE-ProRule" id="PRU01360"/>
    </source>
</evidence>
<evidence type="ECO:0000256" key="6">
    <source>
        <dbReference type="ARBA" id="ARBA00023136"/>
    </source>
</evidence>
<dbReference type="STRING" id="1122209.SAMN02745752_01874"/>
<dbReference type="EMBL" id="FPJW01000006">
    <property type="protein sequence ID" value="SFX49811.1"/>
    <property type="molecule type" value="Genomic_DNA"/>
</dbReference>
<protein>
    <submittedName>
        <fullName evidence="13">Iron complex outermembrane recepter protein</fullName>
    </submittedName>
</protein>
<dbReference type="Proteomes" id="UP000182350">
    <property type="component" value="Unassembled WGS sequence"/>
</dbReference>
<evidence type="ECO:0000259" key="12">
    <source>
        <dbReference type="Pfam" id="PF07715"/>
    </source>
</evidence>
<evidence type="ECO:0000313" key="13">
    <source>
        <dbReference type="EMBL" id="SFX49811.1"/>
    </source>
</evidence>
<dbReference type="InterPro" id="IPR036942">
    <property type="entry name" value="Beta-barrel_TonB_sf"/>
</dbReference>
<feature type="domain" description="TonB-dependent receptor plug" evidence="12">
    <location>
        <begin position="49"/>
        <end position="157"/>
    </location>
</feature>
<evidence type="ECO:0000256" key="4">
    <source>
        <dbReference type="ARBA" id="ARBA00022692"/>
    </source>
</evidence>
<dbReference type="InterPro" id="IPR012910">
    <property type="entry name" value="Plug_dom"/>
</dbReference>
<dbReference type="GO" id="GO:0009279">
    <property type="term" value="C:cell outer membrane"/>
    <property type="evidence" value="ECO:0007669"/>
    <property type="project" value="UniProtKB-SubCell"/>
</dbReference>
<proteinExistence type="inferred from homology"/>
<keyword evidence="10" id="KW-0732">Signal</keyword>
<dbReference type="Gene3D" id="2.170.130.10">
    <property type="entry name" value="TonB-dependent receptor, plug domain"/>
    <property type="match status" value="1"/>
</dbReference>
<organism evidence="13 14">
    <name type="scientific">Marinospirillum alkaliphilum DSM 21637</name>
    <dbReference type="NCBI Taxonomy" id="1122209"/>
    <lineage>
        <taxon>Bacteria</taxon>
        <taxon>Pseudomonadati</taxon>
        <taxon>Pseudomonadota</taxon>
        <taxon>Gammaproteobacteria</taxon>
        <taxon>Oceanospirillales</taxon>
        <taxon>Oceanospirillaceae</taxon>
        <taxon>Marinospirillum</taxon>
    </lineage>
</organism>
<dbReference type="InterPro" id="IPR039426">
    <property type="entry name" value="TonB-dep_rcpt-like"/>
</dbReference>
<evidence type="ECO:0000256" key="7">
    <source>
        <dbReference type="ARBA" id="ARBA00023237"/>
    </source>
</evidence>
<accession>A0A1K1XKA1</accession>
<dbReference type="PROSITE" id="PS52016">
    <property type="entry name" value="TONB_DEPENDENT_REC_3"/>
    <property type="match status" value="1"/>
</dbReference>
<evidence type="ECO:0000256" key="5">
    <source>
        <dbReference type="ARBA" id="ARBA00023077"/>
    </source>
</evidence>
<evidence type="ECO:0000256" key="2">
    <source>
        <dbReference type="ARBA" id="ARBA00022448"/>
    </source>
</evidence>
<dbReference type="InterPro" id="IPR000531">
    <property type="entry name" value="Beta-barrel_TonB"/>
</dbReference>
<keyword evidence="5 9" id="KW-0798">TonB box</keyword>
<dbReference type="AlphaFoldDB" id="A0A1K1XKA1"/>
<dbReference type="GO" id="GO:0015344">
    <property type="term" value="F:siderophore uptake transmembrane transporter activity"/>
    <property type="evidence" value="ECO:0007669"/>
    <property type="project" value="TreeGrafter"/>
</dbReference>
<keyword evidence="14" id="KW-1185">Reference proteome</keyword>
<dbReference type="InterPro" id="IPR037066">
    <property type="entry name" value="Plug_dom_sf"/>
</dbReference>
<evidence type="ECO:0000256" key="9">
    <source>
        <dbReference type="RuleBase" id="RU003357"/>
    </source>
</evidence>
<evidence type="ECO:0000259" key="11">
    <source>
        <dbReference type="Pfam" id="PF00593"/>
    </source>
</evidence>
<keyword evidence="3 8" id="KW-1134">Transmembrane beta strand</keyword>
<evidence type="ECO:0000256" key="3">
    <source>
        <dbReference type="ARBA" id="ARBA00022452"/>
    </source>
</evidence>
<name>A0A1K1XKA1_9GAMM</name>
<evidence type="ECO:0000256" key="1">
    <source>
        <dbReference type="ARBA" id="ARBA00004571"/>
    </source>
</evidence>
<feature type="chain" id="PRO_5012995714" evidence="10">
    <location>
        <begin position="29"/>
        <end position="642"/>
    </location>
</feature>
<feature type="domain" description="TonB-dependent receptor-like beta-barrel" evidence="11">
    <location>
        <begin position="238"/>
        <end position="611"/>
    </location>
</feature>
<gene>
    <name evidence="13" type="ORF">SAMN02745752_01874</name>
</gene>
<evidence type="ECO:0000313" key="14">
    <source>
        <dbReference type="Proteomes" id="UP000182350"/>
    </source>
</evidence>
<reference evidence="13 14" key="1">
    <citation type="submission" date="2016-11" db="EMBL/GenBank/DDBJ databases">
        <authorList>
            <person name="Jaros S."/>
            <person name="Januszkiewicz K."/>
            <person name="Wedrychowicz H."/>
        </authorList>
    </citation>
    <scope>NUCLEOTIDE SEQUENCE [LARGE SCALE GENOMIC DNA]</scope>
    <source>
        <strain evidence="13 14">DSM 21637</strain>
    </source>
</reference>
<dbReference type="Gene3D" id="2.40.170.20">
    <property type="entry name" value="TonB-dependent receptor, beta-barrel domain"/>
    <property type="match status" value="1"/>
</dbReference>
<comment type="subcellular location">
    <subcellularLocation>
        <location evidence="1 8">Cell outer membrane</location>
        <topology evidence="1 8">Multi-pass membrane protein</topology>
    </subcellularLocation>
</comment>
<dbReference type="PANTHER" id="PTHR30069">
    <property type="entry name" value="TONB-DEPENDENT OUTER MEMBRANE RECEPTOR"/>
    <property type="match status" value="1"/>
</dbReference>
<feature type="signal peptide" evidence="10">
    <location>
        <begin position="1"/>
        <end position="28"/>
    </location>
</feature>
<comment type="similarity">
    <text evidence="8 9">Belongs to the TonB-dependent receptor family.</text>
</comment>
<dbReference type="OrthoDB" id="9764669at2"/>
<dbReference type="Pfam" id="PF00593">
    <property type="entry name" value="TonB_dep_Rec_b-barrel"/>
    <property type="match status" value="1"/>
</dbReference>
<keyword evidence="7 8" id="KW-0998">Cell outer membrane</keyword>
<dbReference type="RefSeq" id="WP_072326189.1">
    <property type="nucleotide sequence ID" value="NZ_FPJW01000006.1"/>
</dbReference>
<dbReference type="SUPFAM" id="SSF56935">
    <property type="entry name" value="Porins"/>
    <property type="match status" value="1"/>
</dbReference>
<sequence length="642" mass="71568">MKPFSSSSWLASAALGVFALAPLTQAVAQAFSLEPIVVTASRSELLDTEAPFATEIHTWQDIQRSGATTLYDYLDRHTSVTVMPSYGNPFSQLLDMRGFGIGDGHQNIVVTLDGRRMNNVDMAPQLLGSVPLSSIERIEIVKGSGSVAQGDGAMAGVINIVTRQRDGASLSVAAGSHGLKLANLSAGLVREYFALSVSGEVHRHDGFREKDISGSKDQSSADNLQVQLRLFPVEEVELRAGKTRSWIDTTYGNSLTLKEFRDDPSQNRAGGTYTGQQFESHVTSFGSTVDLGYGLSLIADHFIEDKSSVYTGFGGSDYDYRSTDVAIKHQKNELLLMLGWQGFEGVREGSDNETSKDNTGVYLQGQYRWLDTLFAAGVRKEKVAYEYRPETGPSLKDDHKLTAWDLGVNHRLSQEVTVFGNLSQSFQAPDIDRFFNWGGTFNEFIEPARVRSVNLGFSHVTAYNKLKVTVFHMDLENEIYLEPITFANTNIDESIKYGLELQNQLQMTEQLRGSLNYAWVRAVILNENEGDGAYNGKDLPGVSEHSISLALDYAITDQSSLTLTQVWRSETWAANDFANEFDQKQQAYRMINLGYRHRLDQMELFAQVDNLFDQANGIWIRDDVIYPVNFTRTWRVGVRADF</sequence>
<dbReference type="GO" id="GO:0044718">
    <property type="term" value="P:siderophore transmembrane transport"/>
    <property type="evidence" value="ECO:0007669"/>
    <property type="project" value="TreeGrafter"/>
</dbReference>
<dbReference type="Pfam" id="PF07715">
    <property type="entry name" value="Plug"/>
    <property type="match status" value="1"/>
</dbReference>
<keyword evidence="6 8" id="KW-0472">Membrane</keyword>
<evidence type="ECO:0000256" key="10">
    <source>
        <dbReference type="SAM" id="SignalP"/>
    </source>
</evidence>
<dbReference type="PANTHER" id="PTHR30069:SF27">
    <property type="entry name" value="BLL4766 PROTEIN"/>
    <property type="match status" value="1"/>
</dbReference>